<dbReference type="Pfam" id="PF00041">
    <property type="entry name" value="fn3"/>
    <property type="match status" value="1"/>
</dbReference>
<evidence type="ECO:0000256" key="2">
    <source>
        <dbReference type="ARBA" id="ARBA00022475"/>
    </source>
</evidence>
<evidence type="ECO:0000313" key="13">
    <source>
        <dbReference type="WormBase" id="CBG20606"/>
    </source>
</evidence>
<keyword evidence="3" id="KW-0677">Repeat</keyword>
<feature type="domain" description="Ig-like" evidence="9">
    <location>
        <begin position="540"/>
        <end position="632"/>
    </location>
</feature>
<proteinExistence type="predicted"/>
<evidence type="ECO:0000259" key="10">
    <source>
        <dbReference type="PROSITE" id="PS50853"/>
    </source>
</evidence>
<dbReference type="CDD" id="cd00063">
    <property type="entry name" value="FN3"/>
    <property type="match status" value="1"/>
</dbReference>
<evidence type="ECO:0000259" key="9">
    <source>
        <dbReference type="PROSITE" id="PS50835"/>
    </source>
</evidence>
<keyword evidence="8" id="KW-1133">Transmembrane helix</keyword>
<dbReference type="eggNOG" id="KOG3513">
    <property type="taxonomic scope" value="Eukaryota"/>
</dbReference>
<evidence type="ECO:0000313" key="11">
    <source>
        <dbReference type="EMBL" id="CAP37585.2"/>
    </source>
</evidence>
<evidence type="ECO:0000256" key="8">
    <source>
        <dbReference type="SAM" id="Phobius"/>
    </source>
</evidence>
<dbReference type="Pfam" id="PF07679">
    <property type="entry name" value="I-set"/>
    <property type="match status" value="2"/>
</dbReference>
<dbReference type="STRING" id="6238.A8XY68"/>
<dbReference type="Proteomes" id="UP000008549">
    <property type="component" value="Unassembled WGS sequence"/>
</dbReference>
<dbReference type="SMART" id="SM00409">
    <property type="entry name" value="IG"/>
    <property type="match status" value="3"/>
</dbReference>
<keyword evidence="7" id="KW-0393">Immunoglobulin domain</keyword>
<evidence type="ECO:0000313" key="12">
    <source>
        <dbReference type="Proteomes" id="UP000008549"/>
    </source>
</evidence>
<dbReference type="InParanoid" id="A8XY68"/>
<protein>
    <submittedName>
        <fullName evidence="11">Protein CBR-RIG-6</fullName>
    </submittedName>
</protein>
<evidence type="ECO:0000256" key="6">
    <source>
        <dbReference type="ARBA" id="ARBA00023180"/>
    </source>
</evidence>
<feature type="transmembrane region" description="Helical" evidence="8">
    <location>
        <begin position="1279"/>
        <end position="1296"/>
    </location>
</feature>
<keyword evidence="5" id="KW-1015">Disulfide bond</keyword>
<sequence length="1297" mass="144554">MMMMMAMMSAAVTLHKGTPFDFEVMEIVGYIKNRREDAPESTTIMKYFIRFLLTILVITRNLAALIDVWAQDESSCPIGWQIASDQCVRIVISPASLKHAKKICHHEGGELMDTSVILLLEDVMDLLKNLYENGLYEPTFHVGGMGQALNRTDDGNYKIITINPSSHFPFICSLSKMARRSLLFQQKLLPIGAPKISLTGQSEIYFHPRQDADYIALPCTVQGNPKPTVSWYKNDVEVLSPSMSNVSYLLSGGNLLVPASSSLAYSSFHCTAKNSLGEVRSPPILLKPSFIDAFRPHRLDVYSLATGGAKLDCDAPAHQPSECFKLVPSNSLQFAQFLSQTLKKRRKTIFNTAVSLVTLFPSRKFMSSLESLTYSWLYGSSTDRILSQNEKKFISLDGTLFFSYITSDDEDSYACSLSVYSTQSGHYGPFFRLISSTPKLANSTFPPKLDSSQPQIFPEDPKVGDSIYLECFAYANPIPQYKWSRVDGKPLPSRSHISNYGRVLKIDRVNYGDSGKYKCVATNAFGAAAGEVHVKLRAPPSILQGLHDRLVPTESNVSFECLLSNADSYFSVEWFKDAKPIVPLLLPAEKRKRLHIDHNALHLKLADESDSGVYQCVVSNNVGSSSSSALLTVKDSAPVFPPNAMPRKVFAALGSTVSIPCIFEASPRFHGKWADAGGSRLPQKGRIRDEDGVISIEKVLHEDAGLFFCTAHNKLGKTHAQVQLIVMNKPSIKTNYLDEETVNMSCEVELTCENSAECPEALFEWKINDRPAKEYPSLKSKVHEKKSGHKGRHVKQKVDLEVPKSLAGKRQIGRFACSSLYGGSSELVTKPQLPSPIALTVEKMEEEGGGKQKKKFRLKWRLPPQHRDTRDHSPKVEGYLVELRTRKNRKWRAAERQFIGNMEKDSITVENLLPNTEYQFRVRSVESAAIGEPSMPSDWVKTAPGAPSETIDNLKWRSLDSQTLLVEWQPIEQGQESSGDNLRYRVSWSEASVGRNATDEMKSLNHDDDFENHLDSDHSQAILKLNTTEGCRMVVLAVRPVNDQGNGTVSTDTVAFLNSRGELKKVSLHNVKPINASHVNISWIWDTTSDCDTKHAVQITCLDVRGSEISATIASDRTFWMLGGLEAETAYDCDLKAIDNHGNFGPTSKKFRIHTKQHPPEQMPLIGKLMMKQMKDSYTTILEWTAIELQKPNRTENGCGYKIFIYISETATEAIELDMPVQRLSDRRNPSARLDGLKLMYMYTIKVAGYNPGGIGPISDPRSIRLGAPGSMDYTSESSALSVTILVLVTLLLNLFI</sequence>
<feature type="domain" description="Ig-like" evidence="9">
    <location>
        <begin position="730"/>
        <end position="829"/>
    </location>
</feature>
<keyword evidence="12" id="KW-1185">Reference proteome</keyword>
<keyword evidence="6" id="KW-0325">Glycoprotein</keyword>
<dbReference type="FunFam" id="2.60.40.10:FF:002786">
    <property type="entry name" value="Contactin rig-6"/>
    <property type="match status" value="1"/>
</dbReference>
<feature type="domain" description="Ig-like" evidence="9">
    <location>
        <begin position="454"/>
        <end position="537"/>
    </location>
</feature>
<dbReference type="GO" id="GO:0030424">
    <property type="term" value="C:axon"/>
    <property type="evidence" value="ECO:0000318"/>
    <property type="project" value="GO_Central"/>
</dbReference>
<gene>
    <name evidence="13" type="primary">rig-6</name>
    <name evidence="11" type="synonym">Cbr-rig-6</name>
    <name evidence="13" type="ORF">CBG20606</name>
    <name evidence="11" type="ORF">CBG_20606</name>
</gene>
<dbReference type="InterPro" id="IPR013783">
    <property type="entry name" value="Ig-like_fold"/>
</dbReference>
<dbReference type="OMA" id="ICNVTRS"/>
<feature type="domain" description="Ig-like" evidence="9">
    <location>
        <begin position="194"/>
        <end position="275"/>
    </location>
</feature>
<dbReference type="PROSITE" id="PS50853">
    <property type="entry name" value="FN3"/>
    <property type="match status" value="2"/>
</dbReference>
<dbReference type="InterPro" id="IPR036116">
    <property type="entry name" value="FN3_sf"/>
</dbReference>
<feature type="domain" description="Fibronectin type-III" evidence="10">
    <location>
        <begin position="835"/>
        <end position="945"/>
    </location>
</feature>
<name>A8XY68_CAEBR</name>
<dbReference type="GO" id="GO:0007411">
    <property type="term" value="P:axon guidance"/>
    <property type="evidence" value="ECO:0000318"/>
    <property type="project" value="GO_Central"/>
</dbReference>
<evidence type="ECO:0000256" key="5">
    <source>
        <dbReference type="ARBA" id="ARBA00023157"/>
    </source>
</evidence>
<evidence type="ECO:0000256" key="4">
    <source>
        <dbReference type="ARBA" id="ARBA00023136"/>
    </source>
</evidence>
<dbReference type="PANTHER" id="PTHR10075">
    <property type="entry name" value="BASIGIN RELATED"/>
    <property type="match status" value="1"/>
</dbReference>
<dbReference type="InterPro" id="IPR036179">
    <property type="entry name" value="Ig-like_dom_sf"/>
</dbReference>
<dbReference type="InterPro" id="IPR016187">
    <property type="entry name" value="CTDL_fold"/>
</dbReference>
<dbReference type="InterPro" id="IPR007110">
    <property type="entry name" value="Ig-like_dom"/>
</dbReference>
<dbReference type="Gene3D" id="2.60.40.10">
    <property type="entry name" value="Immunoglobulins"/>
    <property type="match status" value="6"/>
</dbReference>
<feature type="domain" description="Ig-like" evidence="9">
    <location>
        <begin position="638"/>
        <end position="725"/>
    </location>
</feature>
<dbReference type="FunCoup" id="A8XY68">
    <property type="interactions" value="555"/>
</dbReference>
<dbReference type="InterPro" id="IPR003599">
    <property type="entry name" value="Ig_sub"/>
</dbReference>
<keyword evidence="8" id="KW-0812">Transmembrane</keyword>
<keyword evidence="4 8" id="KW-0472">Membrane</keyword>
<dbReference type="WormBase" id="CBG20606">
    <property type="protein sequence ID" value="CBP40310"/>
    <property type="gene ID" value="WBGene00039556"/>
    <property type="gene designation" value="Cbr-rig-6"/>
</dbReference>
<dbReference type="HOGENOM" id="CLU_006387_0_0_1"/>
<dbReference type="Pfam" id="PF05473">
    <property type="entry name" value="UL45"/>
    <property type="match status" value="1"/>
</dbReference>
<dbReference type="SUPFAM" id="SSF49265">
    <property type="entry name" value="Fibronectin type III"/>
    <property type="match status" value="2"/>
</dbReference>
<dbReference type="CDD" id="cd00096">
    <property type="entry name" value="Ig"/>
    <property type="match status" value="2"/>
</dbReference>
<accession>A8XY68</accession>
<feature type="domain" description="Fibronectin type-III" evidence="10">
    <location>
        <begin position="1165"/>
        <end position="1269"/>
    </location>
</feature>
<reference evidence="11 12" key="1">
    <citation type="journal article" date="2003" name="PLoS Biol.">
        <title>The genome sequence of Caenorhabditis briggsae: a platform for comparative genomics.</title>
        <authorList>
            <person name="Stein L.D."/>
            <person name="Bao Z."/>
            <person name="Blasiar D."/>
            <person name="Blumenthal T."/>
            <person name="Brent M.R."/>
            <person name="Chen N."/>
            <person name="Chinwalla A."/>
            <person name="Clarke L."/>
            <person name="Clee C."/>
            <person name="Coghlan A."/>
            <person name="Coulson A."/>
            <person name="D'Eustachio P."/>
            <person name="Fitch D.H."/>
            <person name="Fulton L.A."/>
            <person name="Fulton R.E."/>
            <person name="Griffiths-Jones S."/>
            <person name="Harris T.W."/>
            <person name="Hillier L.W."/>
            <person name="Kamath R."/>
            <person name="Kuwabara P.E."/>
            <person name="Mardis E.R."/>
            <person name="Marra M.A."/>
            <person name="Miner T.L."/>
            <person name="Minx P."/>
            <person name="Mullikin J.C."/>
            <person name="Plumb R.W."/>
            <person name="Rogers J."/>
            <person name="Schein J.E."/>
            <person name="Sohrmann M."/>
            <person name="Spieth J."/>
            <person name="Stajich J.E."/>
            <person name="Wei C."/>
            <person name="Willey D."/>
            <person name="Wilson R.K."/>
            <person name="Durbin R."/>
            <person name="Waterston R.H."/>
        </authorList>
    </citation>
    <scope>NUCLEOTIDE SEQUENCE [LARGE SCALE GENOMIC DNA]</scope>
    <source>
        <strain evidence="11 12">AF16</strain>
    </source>
</reference>
<dbReference type="SUPFAM" id="SSF48726">
    <property type="entry name" value="Immunoglobulin"/>
    <property type="match status" value="5"/>
</dbReference>
<dbReference type="PROSITE" id="PS50835">
    <property type="entry name" value="IG_LIKE"/>
    <property type="match status" value="5"/>
</dbReference>
<dbReference type="EMBL" id="HE600991">
    <property type="protein sequence ID" value="CAP37585.2"/>
    <property type="molecule type" value="Genomic_DNA"/>
</dbReference>
<dbReference type="SMART" id="SM00408">
    <property type="entry name" value="IGc2"/>
    <property type="match status" value="4"/>
</dbReference>
<dbReference type="GO" id="GO:0005886">
    <property type="term" value="C:plasma membrane"/>
    <property type="evidence" value="ECO:0000318"/>
    <property type="project" value="GO_Central"/>
</dbReference>
<dbReference type="InterPro" id="IPR013098">
    <property type="entry name" value="Ig_I-set"/>
</dbReference>
<keyword evidence="2" id="KW-1003">Cell membrane</keyword>
<evidence type="ECO:0000256" key="1">
    <source>
        <dbReference type="ARBA" id="ARBA00004236"/>
    </source>
</evidence>
<dbReference type="GO" id="GO:0098609">
    <property type="term" value="P:cell-cell adhesion"/>
    <property type="evidence" value="ECO:0000318"/>
    <property type="project" value="GO_Central"/>
</dbReference>
<evidence type="ECO:0000256" key="7">
    <source>
        <dbReference type="ARBA" id="ARBA00023319"/>
    </source>
</evidence>
<dbReference type="InterPro" id="IPR003598">
    <property type="entry name" value="Ig_sub2"/>
</dbReference>
<dbReference type="Pfam" id="PF13927">
    <property type="entry name" value="Ig_3"/>
    <property type="match status" value="2"/>
</dbReference>
<organism evidence="11 12">
    <name type="scientific">Caenorhabditis briggsae</name>
    <dbReference type="NCBI Taxonomy" id="6238"/>
    <lineage>
        <taxon>Eukaryota</taxon>
        <taxon>Metazoa</taxon>
        <taxon>Ecdysozoa</taxon>
        <taxon>Nematoda</taxon>
        <taxon>Chromadorea</taxon>
        <taxon>Rhabditida</taxon>
        <taxon>Rhabditina</taxon>
        <taxon>Rhabditomorpha</taxon>
        <taxon>Rhabditoidea</taxon>
        <taxon>Rhabditidae</taxon>
        <taxon>Peloderinae</taxon>
        <taxon>Caenorhabditis</taxon>
    </lineage>
</organism>
<comment type="subcellular location">
    <subcellularLocation>
        <location evidence="1">Cell membrane</location>
    </subcellularLocation>
</comment>
<dbReference type="InterPro" id="IPR003961">
    <property type="entry name" value="FN3_dom"/>
</dbReference>
<dbReference type="FunFam" id="2.60.40.10:FF:000005">
    <property type="entry name" value="Neuronal cell adhesion molecule"/>
    <property type="match status" value="1"/>
</dbReference>
<dbReference type="PANTHER" id="PTHR10075:SF100">
    <property type="entry name" value="FASCICLIN-2"/>
    <property type="match status" value="1"/>
</dbReference>
<dbReference type="SMART" id="SM00060">
    <property type="entry name" value="FN3"/>
    <property type="match status" value="3"/>
</dbReference>
<reference evidence="11 12" key="2">
    <citation type="journal article" date="2011" name="PLoS Genet.">
        <title>Caenorhabditis briggsae recombinant inbred line genotypes reveal inter-strain incompatibility and the evolution of recombination.</title>
        <authorList>
            <person name="Ross J.A."/>
            <person name="Koboldt D.C."/>
            <person name="Staisch J.E."/>
            <person name="Chamberlin H.M."/>
            <person name="Gupta B.P."/>
            <person name="Miller R.D."/>
            <person name="Baird S.E."/>
            <person name="Haag E.S."/>
        </authorList>
    </citation>
    <scope>NUCLEOTIDE SEQUENCE [LARGE SCALE GENOMIC DNA]</scope>
    <source>
        <strain evidence="11 12">AF16</strain>
    </source>
</reference>
<dbReference type="SUPFAM" id="SSF56436">
    <property type="entry name" value="C-type lectin-like"/>
    <property type="match status" value="1"/>
</dbReference>
<evidence type="ECO:0000256" key="3">
    <source>
        <dbReference type="ARBA" id="ARBA00022737"/>
    </source>
</evidence>